<dbReference type="Pfam" id="PF09500">
    <property type="entry name" value="YiiD_C"/>
    <property type="match status" value="1"/>
</dbReference>
<organism evidence="2 3">
    <name type="scientific">Ketobacter alkanivorans</name>
    <dbReference type="NCBI Taxonomy" id="1917421"/>
    <lineage>
        <taxon>Bacteria</taxon>
        <taxon>Pseudomonadati</taxon>
        <taxon>Pseudomonadota</taxon>
        <taxon>Gammaproteobacteria</taxon>
        <taxon>Pseudomonadales</taxon>
        <taxon>Ketobacteraceae</taxon>
        <taxon>Ketobacter</taxon>
    </lineage>
</organism>
<dbReference type="InterPro" id="IPR012660">
    <property type="entry name" value="YiiD_C"/>
</dbReference>
<dbReference type="EMBL" id="CP022684">
    <property type="protein sequence ID" value="AUM12256.1"/>
    <property type="molecule type" value="Genomic_DNA"/>
</dbReference>
<evidence type="ECO:0000313" key="2">
    <source>
        <dbReference type="EMBL" id="AUM12256.1"/>
    </source>
</evidence>
<dbReference type="Proteomes" id="UP000235116">
    <property type="component" value="Chromosome"/>
</dbReference>
<evidence type="ECO:0000313" key="3">
    <source>
        <dbReference type="Proteomes" id="UP000235116"/>
    </source>
</evidence>
<dbReference type="SUPFAM" id="SSF54637">
    <property type="entry name" value="Thioesterase/thiol ester dehydrase-isomerase"/>
    <property type="match status" value="1"/>
</dbReference>
<evidence type="ECO:0000259" key="1">
    <source>
        <dbReference type="Pfam" id="PF09500"/>
    </source>
</evidence>
<dbReference type="InterPro" id="IPR029069">
    <property type="entry name" value="HotDog_dom_sf"/>
</dbReference>
<sequence>MDKLDHVRTKLKEQVPLITHMGIDVISWDGSTVVVEAPLEPNLNTHGTAFGGSLYCVGAMTGWSALHLTLLDAGHMPSVWLAKGEVAYLKPVRGVLRAQTTITEEQRQHILRGYEAKGRVKTTIDILIKEGDEDAVSMSAVYAAMKHDPVPES</sequence>
<feature type="domain" description="Thioesterase putative" evidence="1">
    <location>
        <begin position="6"/>
        <end position="145"/>
    </location>
</feature>
<gene>
    <name evidence="2" type="ORF">Kalk_07450</name>
</gene>
<name>A0A2K9LIR9_9GAMM</name>
<dbReference type="KEGG" id="kak:Kalk_07450"/>
<keyword evidence="3" id="KW-1185">Reference proteome</keyword>
<dbReference type="Gene3D" id="3.10.129.10">
    <property type="entry name" value="Hotdog Thioesterase"/>
    <property type="match status" value="1"/>
</dbReference>
<proteinExistence type="predicted"/>
<reference evidence="3" key="1">
    <citation type="submission" date="2017-08" db="EMBL/GenBank/DDBJ databases">
        <title>Direct submision.</title>
        <authorList>
            <person name="Kim S.-J."/>
            <person name="Rhee S.-K."/>
        </authorList>
    </citation>
    <scope>NUCLEOTIDE SEQUENCE [LARGE SCALE GENOMIC DNA]</scope>
    <source>
        <strain evidence="3">GI5</strain>
    </source>
</reference>
<dbReference type="RefSeq" id="WP_101893592.1">
    <property type="nucleotide sequence ID" value="NZ_CP022684.1"/>
</dbReference>
<dbReference type="NCBIfam" id="TIGR02447">
    <property type="entry name" value="yiiD_Cterm"/>
    <property type="match status" value="1"/>
</dbReference>
<dbReference type="OrthoDB" id="572024at2"/>
<protein>
    <recommendedName>
        <fullName evidence="1">Thioesterase putative domain-containing protein</fullName>
    </recommendedName>
</protein>
<accession>A0A2K9LIR9</accession>
<dbReference type="AlphaFoldDB" id="A0A2K9LIR9"/>